<dbReference type="RefSeq" id="WP_013334532.1">
    <property type="nucleotide sequence ID" value="NC_014533.1"/>
</dbReference>
<dbReference type="Pfam" id="PF13630">
    <property type="entry name" value="SdpI"/>
    <property type="match status" value="1"/>
</dbReference>
<gene>
    <name evidence="2" type="ordered locus">Cyan7822_5928</name>
</gene>
<dbReference type="HOGENOM" id="CLU_2191471_0_0_3"/>
<feature type="transmembrane region" description="Helical" evidence="1">
    <location>
        <begin position="86"/>
        <end position="109"/>
    </location>
</feature>
<protein>
    <recommendedName>
        <fullName evidence="4">SdpI family protein</fullName>
    </recommendedName>
</protein>
<reference evidence="3" key="1">
    <citation type="journal article" date="2011" name="MBio">
        <title>Novel metabolic attributes of the genus Cyanothece, comprising a group of unicellular nitrogen-fixing Cyanobacteria.</title>
        <authorList>
            <person name="Bandyopadhyay A."/>
            <person name="Elvitigala T."/>
            <person name="Welsh E."/>
            <person name="Stockel J."/>
            <person name="Liberton M."/>
            <person name="Min H."/>
            <person name="Sherman L.A."/>
            <person name="Pakrasi H.B."/>
        </authorList>
    </citation>
    <scope>NUCLEOTIDE SEQUENCE [LARGE SCALE GENOMIC DNA]</scope>
    <source>
        <strain evidence="3">PCC 7822</strain>
        <plasmid evidence="3">Cy782201</plasmid>
    </source>
</reference>
<keyword evidence="2" id="KW-0614">Plasmid</keyword>
<evidence type="ECO:0000313" key="3">
    <source>
        <dbReference type="Proteomes" id="UP000008206"/>
    </source>
</evidence>
<dbReference type="AlphaFoldDB" id="E0ULF2"/>
<feature type="transmembrane region" description="Helical" evidence="1">
    <location>
        <begin position="50"/>
        <end position="74"/>
    </location>
</feature>
<keyword evidence="1" id="KW-0472">Membrane</keyword>
<dbReference type="Proteomes" id="UP000008206">
    <property type="component" value="Plasmid Cy782201"/>
</dbReference>
<dbReference type="KEGG" id="cyj:Cyan7822_5928"/>
<evidence type="ECO:0000313" key="2">
    <source>
        <dbReference type="EMBL" id="ADN17782.1"/>
    </source>
</evidence>
<evidence type="ECO:0008006" key="4">
    <source>
        <dbReference type="Google" id="ProtNLM"/>
    </source>
</evidence>
<keyword evidence="1" id="KW-0812">Transmembrane</keyword>
<sequence>MLTVFIHQPFFIPEIIINLLSLPLIFKLIPRQGWYGIRTAKTLSNDRYWYSANTFGGRVLFTSTMIYLVVAWTIPCTSSECPDLKVFLIHLTAMALPLFTGMILIHSYLKKL</sequence>
<evidence type="ECO:0000256" key="1">
    <source>
        <dbReference type="SAM" id="Phobius"/>
    </source>
</evidence>
<name>E0ULF2_GLOV7</name>
<geneLocation type="plasmid" evidence="2 3">
    <name>Cy782201</name>
</geneLocation>
<feature type="transmembrane region" description="Helical" evidence="1">
    <location>
        <begin position="6"/>
        <end position="29"/>
    </location>
</feature>
<proteinExistence type="predicted"/>
<keyword evidence="1" id="KW-1133">Transmembrane helix</keyword>
<dbReference type="EMBL" id="CP002199">
    <property type="protein sequence ID" value="ADN17782.1"/>
    <property type="molecule type" value="Genomic_DNA"/>
</dbReference>
<organism evidence="2 3">
    <name type="scientific">Gloeothece verrucosa (strain PCC 7822)</name>
    <name type="common">Cyanothece sp. (strain PCC 7822)</name>
    <dbReference type="NCBI Taxonomy" id="497965"/>
    <lineage>
        <taxon>Bacteria</taxon>
        <taxon>Bacillati</taxon>
        <taxon>Cyanobacteriota</taxon>
        <taxon>Cyanophyceae</taxon>
        <taxon>Oscillatoriophycideae</taxon>
        <taxon>Chroococcales</taxon>
        <taxon>Aphanothecaceae</taxon>
        <taxon>Gloeothece</taxon>
        <taxon>Gloeothece verrucosa</taxon>
    </lineage>
</organism>
<dbReference type="OrthoDB" id="34574at2"/>
<accession>E0ULF2</accession>
<dbReference type="InterPro" id="IPR025962">
    <property type="entry name" value="SdpI/YhfL"/>
</dbReference>
<keyword evidence="3" id="KW-1185">Reference proteome</keyword>